<dbReference type="SUPFAM" id="SSF56784">
    <property type="entry name" value="HAD-like"/>
    <property type="match status" value="1"/>
</dbReference>
<gene>
    <name evidence="1" type="ORF">Amal_03266</name>
</gene>
<dbReference type="PATRIC" id="fig|178901.16.peg.3485"/>
<evidence type="ECO:0000313" key="2">
    <source>
        <dbReference type="Proteomes" id="UP000077349"/>
    </source>
</evidence>
<dbReference type="InterPro" id="IPR023214">
    <property type="entry name" value="HAD_sf"/>
</dbReference>
<protein>
    <submittedName>
        <fullName evidence="1">HAD-superfamily phosphatase subfamily IIIC/FkbH domain protein</fullName>
    </submittedName>
</protein>
<dbReference type="Proteomes" id="UP000077349">
    <property type="component" value="Unassembled WGS sequence"/>
</dbReference>
<dbReference type="EMBL" id="LVHD01000037">
    <property type="protein sequence ID" value="OAG75566.1"/>
    <property type="molecule type" value="Genomic_DNA"/>
</dbReference>
<evidence type="ECO:0000313" key="1">
    <source>
        <dbReference type="EMBL" id="OAG75566.1"/>
    </source>
</evidence>
<dbReference type="InterPro" id="IPR036412">
    <property type="entry name" value="HAD-like_sf"/>
</dbReference>
<dbReference type="Gene3D" id="3.40.50.1000">
    <property type="entry name" value="HAD superfamily/HAD-like"/>
    <property type="match status" value="1"/>
</dbReference>
<proteinExistence type="predicted"/>
<dbReference type="AlphaFoldDB" id="A0A177G6V6"/>
<organism evidence="1 2">
    <name type="scientific">Acetobacter malorum</name>
    <dbReference type="NCBI Taxonomy" id="178901"/>
    <lineage>
        <taxon>Bacteria</taxon>
        <taxon>Pseudomonadati</taxon>
        <taxon>Pseudomonadota</taxon>
        <taxon>Alphaproteobacteria</taxon>
        <taxon>Acetobacterales</taxon>
        <taxon>Acetobacteraceae</taxon>
        <taxon>Acetobacter</taxon>
    </lineage>
</organism>
<accession>A0A177G6V6</accession>
<dbReference type="NCBIfam" id="TIGR01681">
    <property type="entry name" value="HAD-SF-IIIC"/>
    <property type="match status" value="1"/>
</dbReference>
<dbReference type="InterPro" id="IPR010033">
    <property type="entry name" value="HAD_SF_ppase_IIIC"/>
</dbReference>
<sequence length="202" mass="23242">MVTAYRTTKQVDQVKAVVFDLDNTLWRGQITEHYRPEAQPWPRTDGWPLGIWEAIHYLRARGILVAICSKNDYDYVKNRWDDVIEPKFLSLEDFASVKINQLPKTQNIIDICTEFNIQPKNVVFLNDNPVERSAVASALPDVRVIGANPYLTRRILLWSAETQSVHMTEETGSCETMVSDQTEREETPSSMDWTCYGFVPVD</sequence>
<reference evidence="1 2" key="1">
    <citation type="submission" date="2016-03" db="EMBL/GenBank/DDBJ databases">
        <title>Draft genome sequence of Acetobacter malorum CECT 7742, a strain isolated from strawberry vinegar.</title>
        <authorList>
            <person name="Sainz F."/>
            <person name="Mas A."/>
            <person name="Torija M.J."/>
        </authorList>
    </citation>
    <scope>NUCLEOTIDE SEQUENCE [LARGE SCALE GENOMIC DNA]</scope>
    <source>
        <strain evidence="1 2">CECT 7742</strain>
    </source>
</reference>
<name>A0A177G6V6_9PROT</name>
<comment type="caution">
    <text evidence="1">The sequence shown here is derived from an EMBL/GenBank/DDBJ whole genome shotgun (WGS) entry which is preliminary data.</text>
</comment>